<feature type="domain" description="Outer membrane protein beta-barrel" evidence="4">
    <location>
        <begin position="393"/>
        <end position="799"/>
    </location>
</feature>
<dbReference type="SUPFAM" id="SSF49452">
    <property type="entry name" value="Starch-binding domain-like"/>
    <property type="match status" value="1"/>
</dbReference>
<keyword evidence="3" id="KW-0998">Cell outer membrane</keyword>
<comment type="subcellular location">
    <subcellularLocation>
        <location evidence="1">Cell outer membrane</location>
    </subcellularLocation>
</comment>
<dbReference type="PANTHER" id="PTHR40980:SF4">
    <property type="entry name" value="TONB-DEPENDENT RECEPTOR-LIKE BETA-BARREL DOMAIN-CONTAINING PROTEIN"/>
    <property type="match status" value="1"/>
</dbReference>
<dbReference type="AlphaFoldDB" id="A0A8J2XTB6"/>
<dbReference type="SUPFAM" id="SSF56935">
    <property type="entry name" value="Porins"/>
    <property type="match status" value="1"/>
</dbReference>
<keyword evidence="6" id="KW-1185">Reference proteome</keyword>
<organism evidence="5 6">
    <name type="scientific">Puia dinghuensis</name>
    <dbReference type="NCBI Taxonomy" id="1792502"/>
    <lineage>
        <taxon>Bacteria</taxon>
        <taxon>Pseudomonadati</taxon>
        <taxon>Bacteroidota</taxon>
        <taxon>Chitinophagia</taxon>
        <taxon>Chitinophagales</taxon>
        <taxon>Chitinophagaceae</taxon>
        <taxon>Puia</taxon>
    </lineage>
</organism>
<reference evidence="5" key="1">
    <citation type="journal article" date="2014" name="Int. J. Syst. Evol. Microbiol.">
        <title>Complete genome sequence of Corynebacterium casei LMG S-19264T (=DSM 44701T), isolated from a smear-ripened cheese.</title>
        <authorList>
            <consortium name="US DOE Joint Genome Institute (JGI-PGF)"/>
            <person name="Walter F."/>
            <person name="Albersmeier A."/>
            <person name="Kalinowski J."/>
            <person name="Ruckert C."/>
        </authorList>
    </citation>
    <scope>NUCLEOTIDE SEQUENCE</scope>
    <source>
        <strain evidence="5">CGMCC 1.15448</strain>
    </source>
</reference>
<dbReference type="InterPro" id="IPR036942">
    <property type="entry name" value="Beta-barrel_TonB_sf"/>
</dbReference>
<sequence>MKTTKLFLVLVTGLLAFCPLLLFAQGAGGKVLGSILNKEGQVVEAATVLLRRQKDSAVVRSAVTDKTGAYAFGRVAAGNYFLSITCVGYQRYTGGAIAMDSSDAVVVAPDIRLSPAVKDLKAASVVSQKPFVEWKLDKMVVDVAASPFFNPGLSALDVLERSPGITIDYMTSIINLNGRPGTVVYINGRLSYLSGQDLLNYLRGLPAGTLDQIEIMSQPPAKYDAAGSGGVINIILKKNQADGVYGSVTTSAIFGYYFKTRDNFLLNWRKDKLNLNFSYGIADNKKFNDQHIVSSFRSGYGFPFSQYQDYQTSTISDGVSHTPRLSLDYQASKKTTLGANLTGLFSTNNSVTNGPINLYDSLYRMVQHTNFINGTQSPVTNFGANVNLQQKLKKGKELSADADYLYYHSPGTQNSDNYLYDNNGNALAPYLVNGVVPSQIDIYAFKTDYSRPLDSAGKSKLEAGVKTSYVRTDNDAEYTQYDTVQKSWQPDAALTNHFIYTENINAAYLDVSKQLNKKWSVEVGVRAEQTVARGNELVQGNRFTRNYFQVFPDAYIEYKPNNVHSFDANYGRRMDRPSYLDLNPFRYVISQYSFREGNPALQPEYVNDIQVNYHYKGVFSVLLDYIKFDNLFARVVKSSGQGNDLITIQTKENVAFRRNIFLFVFYSRALTKWWNANWLAGFINSKLSDPANTGDVLDQISVFRCDFNNNFPFGKGWSLDLRGFYTTRRLEGIRIYALSDGYFSTGINKKVLKNKGTLTANINDVFYQSRPGQTSEAATFFTKTVNRPESRYLTLTFNYRFGKIKQQQQHSGSADDERGRVNF</sequence>
<dbReference type="InterPro" id="IPR037066">
    <property type="entry name" value="Plug_dom_sf"/>
</dbReference>
<accession>A0A8J2XTB6</accession>
<proteinExistence type="predicted"/>
<dbReference type="GO" id="GO:0009279">
    <property type="term" value="C:cell outer membrane"/>
    <property type="evidence" value="ECO:0007669"/>
    <property type="project" value="UniProtKB-SubCell"/>
</dbReference>
<evidence type="ECO:0000256" key="2">
    <source>
        <dbReference type="ARBA" id="ARBA00023136"/>
    </source>
</evidence>
<dbReference type="RefSeq" id="WP_188932567.1">
    <property type="nucleotide sequence ID" value="NZ_BMJC01000003.1"/>
</dbReference>
<evidence type="ECO:0000259" key="4">
    <source>
        <dbReference type="Pfam" id="PF14905"/>
    </source>
</evidence>
<dbReference type="InterPro" id="IPR013784">
    <property type="entry name" value="Carb-bd-like_fold"/>
</dbReference>
<name>A0A8J2XTB6_9BACT</name>
<protein>
    <recommendedName>
        <fullName evidence="4">Outer membrane protein beta-barrel domain-containing protein</fullName>
    </recommendedName>
</protein>
<reference evidence="5" key="2">
    <citation type="submission" date="2020-09" db="EMBL/GenBank/DDBJ databases">
        <authorList>
            <person name="Sun Q."/>
            <person name="Zhou Y."/>
        </authorList>
    </citation>
    <scope>NUCLEOTIDE SEQUENCE</scope>
    <source>
        <strain evidence="5">CGMCC 1.15448</strain>
    </source>
</reference>
<dbReference type="PANTHER" id="PTHR40980">
    <property type="entry name" value="PLUG DOMAIN-CONTAINING PROTEIN"/>
    <property type="match status" value="1"/>
</dbReference>
<dbReference type="InterPro" id="IPR041700">
    <property type="entry name" value="OMP_b-brl_3"/>
</dbReference>
<evidence type="ECO:0000256" key="1">
    <source>
        <dbReference type="ARBA" id="ARBA00004442"/>
    </source>
</evidence>
<dbReference type="Proteomes" id="UP000607559">
    <property type="component" value="Unassembled WGS sequence"/>
</dbReference>
<evidence type="ECO:0000256" key="3">
    <source>
        <dbReference type="ARBA" id="ARBA00023237"/>
    </source>
</evidence>
<evidence type="ECO:0000313" key="5">
    <source>
        <dbReference type="EMBL" id="GGB02703.1"/>
    </source>
</evidence>
<dbReference type="EMBL" id="BMJC01000003">
    <property type="protein sequence ID" value="GGB02703.1"/>
    <property type="molecule type" value="Genomic_DNA"/>
</dbReference>
<keyword evidence="2" id="KW-0472">Membrane</keyword>
<dbReference type="Pfam" id="PF13620">
    <property type="entry name" value="CarboxypepD_reg"/>
    <property type="match status" value="1"/>
</dbReference>
<dbReference type="GO" id="GO:0030246">
    <property type="term" value="F:carbohydrate binding"/>
    <property type="evidence" value="ECO:0007669"/>
    <property type="project" value="InterPro"/>
</dbReference>
<dbReference type="Gene3D" id="2.40.170.20">
    <property type="entry name" value="TonB-dependent receptor, beta-barrel domain"/>
    <property type="match status" value="1"/>
</dbReference>
<dbReference type="Gene3D" id="2.170.130.10">
    <property type="entry name" value="TonB-dependent receptor, plug domain"/>
    <property type="match status" value="1"/>
</dbReference>
<comment type="caution">
    <text evidence="5">The sequence shown here is derived from an EMBL/GenBank/DDBJ whole genome shotgun (WGS) entry which is preliminary data.</text>
</comment>
<gene>
    <name evidence="5" type="ORF">GCM10011511_27500</name>
</gene>
<evidence type="ECO:0000313" key="6">
    <source>
        <dbReference type="Proteomes" id="UP000607559"/>
    </source>
</evidence>
<dbReference type="Gene3D" id="2.60.40.1120">
    <property type="entry name" value="Carboxypeptidase-like, regulatory domain"/>
    <property type="match status" value="1"/>
</dbReference>
<dbReference type="Pfam" id="PF14905">
    <property type="entry name" value="OMP_b-brl_3"/>
    <property type="match status" value="1"/>
</dbReference>